<evidence type="ECO:0000313" key="1">
    <source>
        <dbReference type="EMBL" id="ETN82273.1"/>
    </source>
</evidence>
<proteinExistence type="predicted"/>
<accession>W2TKI8</accession>
<evidence type="ECO:0000313" key="2">
    <source>
        <dbReference type="Proteomes" id="UP000053676"/>
    </source>
</evidence>
<keyword evidence="1" id="KW-0969">Cilium</keyword>
<sequence length="204" mass="23375">DTRRCPYFATLSLLLSSGNRKHIDDLVEASALQKLPTSERGNMCLRTQMSDLILCYFSSLYNRCSQRQMEVFVDFVLLHGFEMAKISNVIEELMHCIDKMANDVPAYQLMANSIMRLLLKHMFATNSEPFLDDYLDFLRNIQLCKADEKKSSEHLKNIAHFLDHVVKNKWASAFSVSPAVKSLVSAFFGLPLQFSSEPSRGYYL</sequence>
<reference evidence="2" key="1">
    <citation type="journal article" date="2014" name="Nat. Genet.">
        <title>Genome of the human hookworm Necator americanus.</title>
        <authorList>
            <person name="Tang Y.T."/>
            <person name="Gao X."/>
            <person name="Rosa B.A."/>
            <person name="Abubucker S."/>
            <person name="Hallsworth-Pepin K."/>
            <person name="Martin J."/>
            <person name="Tyagi R."/>
            <person name="Heizer E."/>
            <person name="Zhang X."/>
            <person name="Bhonagiri-Palsikar V."/>
            <person name="Minx P."/>
            <person name="Warren W.C."/>
            <person name="Wang Q."/>
            <person name="Zhan B."/>
            <person name="Hotez P.J."/>
            <person name="Sternberg P.W."/>
            <person name="Dougall A."/>
            <person name="Gaze S.T."/>
            <person name="Mulvenna J."/>
            <person name="Sotillo J."/>
            <person name="Ranganathan S."/>
            <person name="Rabelo E.M."/>
            <person name="Wilson R.K."/>
            <person name="Felgner P.L."/>
            <person name="Bethony J."/>
            <person name="Hawdon J.M."/>
            <person name="Gasser R.B."/>
            <person name="Loukas A."/>
            <person name="Mitreva M."/>
        </authorList>
    </citation>
    <scope>NUCLEOTIDE SEQUENCE [LARGE SCALE GENOMIC DNA]</scope>
</reference>
<organism evidence="1 2">
    <name type="scientific">Necator americanus</name>
    <name type="common">Human hookworm</name>
    <dbReference type="NCBI Taxonomy" id="51031"/>
    <lineage>
        <taxon>Eukaryota</taxon>
        <taxon>Metazoa</taxon>
        <taxon>Ecdysozoa</taxon>
        <taxon>Nematoda</taxon>
        <taxon>Chromadorea</taxon>
        <taxon>Rhabditida</taxon>
        <taxon>Rhabditina</taxon>
        <taxon>Rhabditomorpha</taxon>
        <taxon>Strongyloidea</taxon>
        <taxon>Ancylostomatidae</taxon>
        <taxon>Bunostominae</taxon>
        <taxon>Necator</taxon>
    </lineage>
</organism>
<dbReference type="KEGG" id="nai:NECAME_02010"/>
<protein>
    <submittedName>
        <fullName evidence="1">Putative flagellar protein FliS</fullName>
    </submittedName>
</protein>
<dbReference type="AlphaFoldDB" id="W2TKI8"/>
<keyword evidence="1" id="KW-0966">Cell projection</keyword>
<dbReference type="Proteomes" id="UP000053676">
    <property type="component" value="Unassembled WGS sequence"/>
</dbReference>
<name>W2TKI8_NECAM</name>
<gene>
    <name evidence="1" type="ORF">NECAME_02010</name>
</gene>
<keyword evidence="1" id="KW-0282">Flagellum</keyword>
<dbReference type="EMBL" id="KI658524">
    <property type="protein sequence ID" value="ETN82273.1"/>
    <property type="molecule type" value="Genomic_DNA"/>
</dbReference>
<keyword evidence="2" id="KW-1185">Reference proteome</keyword>
<feature type="non-terminal residue" evidence="1">
    <location>
        <position position="1"/>
    </location>
</feature>
<feature type="non-terminal residue" evidence="1">
    <location>
        <position position="204"/>
    </location>
</feature>